<name>A0AAV4XND4_CAEEX</name>
<dbReference type="Proteomes" id="UP001054945">
    <property type="component" value="Unassembled WGS sequence"/>
</dbReference>
<dbReference type="GO" id="GO:0016787">
    <property type="term" value="F:hydrolase activity"/>
    <property type="evidence" value="ECO:0007669"/>
    <property type="project" value="UniProtKB-KW"/>
</dbReference>
<protein>
    <submittedName>
        <fullName evidence="1">2-arachidonoylglycerol hydrolase ABHD12</fullName>
    </submittedName>
</protein>
<reference evidence="1 2" key="1">
    <citation type="submission" date="2021-06" db="EMBL/GenBank/DDBJ databases">
        <title>Caerostris extrusa draft genome.</title>
        <authorList>
            <person name="Kono N."/>
            <person name="Arakawa K."/>
        </authorList>
    </citation>
    <scope>NUCLEOTIDE SEQUENCE [LARGE SCALE GENOMIC DNA]</scope>
</reference>
<sequence>MRETITRHGIVQCNDRKKWEEKKLESKPGSIDNDVNGRLRAYLSDLSVATGWVWHVPLVAVAGLVCPPTPGLWCCTCTAAQSPGAPPTGEACTKCCRANLCELTSSLSTTGIWRLHLGLANSQHLGRGRCCDVQLAPEASPHLTNRGVGPFHGLRYRRPLGQAPWCIPGSRPEAPFTSIADATRTFPLSFFHRRLPLFEAFCSERTRHPDTNLDTLDIIGDIQDPLLILHAADDSMVWSEQGRRLWERAVQVRSPHLHRPVFVEFNRKFKCGHRDIHKVPHLSATVADFLQSIEEHKKREMCGE</sequence>
<dbReference type="InterPro" id="IPR029058">
    <property type="entry name" value="AB_hydrolase_fold"/>
</dbReference>
<evidence type="ECO:0000313" key="2">
    <source>
        <dbReference type="Proteomes" id="UP001054945"/>
    </source>
</evidence>
<dbReference type="SUPFAM" id="SSF53474">
    <property type="entry name" value="alpha/beta-Hydrolases"/>
    <property type="match status" value="1"/>
</dbReference>
<comment type="caution">
    <text evidence="1">The sequence shown here is derived from an EMBL/GenBank/DDBJ whole genome shotgun (WGS) entry which is preliminary data.</text>
</comment>
<proteinExistence type="predicted"/>
<accession>A0AAV4XND4</accession>
<evidence type="ECO:0000313" key="1">
    <source>
        <dbReference type="EMBL" id="GIY95314.1"/>
    </source>
</evidence>
<organism evidence="1 2">
    <name type="scientific">Caerostris extrusa</name>
    <name type="common">Bark spider</name>
    <name type="synonym">Caerostris bankana</name>
    <dbReference type="NCBI Taxonomy" id="172846"/>
    <lineage>
        <taxon>Eukaryota</taxon>
        <taxon>Metazoa</taxon>
        <taxon>Ecdysozoa</taxon>
        <taxon>Arthropoda</taxon>
        <taxon>Chelicerata</taxon>
        <taxon>Arachnida</taxon>
        <taxon>Araneae</taxon>
        <taxon>Araneomorphae</taxon>
        <taxon>Entelegynae</taxon>
        <taxon>Araneoidea</taxon>
        <taxon>Araneidae</taxon>
        <taxon>Caerostris</taxon>
    </lineage>
</organism>
<dbReference type="EMBL" id="BPLR01000505">
    <property type="protein sequence ID" value="GIY95314.1"/>
    <property type="molecule type" value="Genomic_DNA"/>
</dbReference>
<keyword evidence="1" id="KW-0378">Hydrolase</keyword>
<dbReference type="AlphaFoldDB" id="A0AAV4XND4"/>
<dbReference type="Gene3D" id="3.40.50.1820">
    <property type="entry name" value="alpha/beta hydrolase"/>
    <property type="match status" value="1"/>
</dbReference>
<gene>
    <name evidence="1" type="primary">abhd12_0</name>
    <name evidence="1" type="ORF">CEXT_502551</name>
</gene>
<keyword evidence="2" id="KW-1185">Reference proteome</keyword>